<dbReference type="AlphaFoldDB" id="A0A3B0X5J4"/>
<name>A0A3B0X5J4_9ZZZZ</name>
<sequence>MEILITETVCDKRMGKVSENMSFKNTDQVNFGGTNYDE</sequence>
<accession>A0A3B0X5J4</accession>
<organism evidence="1">
    <name type="scientific">hydrothermal vent metagenome</name>
    <dbReference type="NCBI Taxonomy" id="652676"/>
    <lineage>
        <taxon>unclassified sequences</taxon>
        <taxon>metagenomes</taxon>
        <taxon>ecological metagenomes</taxon>
    </lineage>
</organism>
<gene>
    <name evidence="1" type="ORF">MNBD_GAMMA11-771</name>
</gene>
<evidence type="ECO:0000313" key="1">
    <source>
        <dbReference type="EMBL" id="VAW58712.1"/>
    </source>
</evidence>
<reference evidence="1" key="1">
    <citation type="submission" date="2018-06" db="EMBL/GenBank/DDBJ databases">
        <authorList>
            <person name="Zhirakovskaya E."/>
        </authorList>
    </citation>
    <scope>NUCLEOTIDE SEQUENCE</scope>
</reference>
<proteinExistence type="predicted"/>
<dbReference type="EMBL" id="UOFG01000046">
    <property type="protein sequence ID" value="VAW58712.1"/>
    <property type="molecule type" value="Genomic_DNA"/>
</dbReference>
<protein>
    <submittedName>
        <fullName evidence="1">Uncharacterized protein</fullName>
    </submittedName>
</protein>